<dbReference type="GO" id="GO:0005886">
    <property type="term" value="C:plasma membrane"/>
    <property type="evidence" value="ECO:0007669"/>
    <property type="project" value="UniProtKB-SubCell"/>
</dbReference>
<evidence type="ECO:0000259" key="8">
    <source>
        <dbReference type="Pfam" id="PF03458"/>
    </source>
</evidence>
<dbReference type="PANTHER" id="PTHR30506:SF3">
    <property type="entry name" value="UPF0126 INNER MEMBRANE PROTEIN YADS-RELATED"/>
    <property type="match status" value="1"/>
</dbReference>
<keyword evidence="6 7" id="KW-0472">Membrane</keyword>
<evidence type="ECO:0000256" key="5">
    <source>
        <dbReference type="ARBA" id="ARBA00022989"/>
    </source>
</evidence>
<evidence type="ECO:0000313" key="10">
    <source>
        <dbReference type="Proteomes" id="UP000002359"/>
    </source>
</evidence>
<feature type="transmembrane region" description="Helical" evidence="7">
    <location>
        <begin position="156"/>
        <end position="177"/>
    </location>
</feature>
<accession>D5AJV0</accession>
<evidence type="ECO:0000256" key="2">
    <source>
        <dbReference type="ARBA" id="ARBA00008193"/>
    </source>
</evidence>
<keyword evidence="3" id="KW-1003">Cell membrane</keyword>
<sequence>MFETFFTNFEISLHAVFLSVNIGTEVLMEFDLFLMICNYIGTIAFAVSGAVKGFKKKLDIFGISLLGIITAVGGGIIRDTMANRIPAALTDPTAIYLSLGVAISMYLIVINLKQDKPLDKKMIHFLSQTNLIFDAIGLAIFALIGASTGISLQLNALTSGILAAVTGVGGGITRDLLVNETPIVLKEDVYAVLAFFSGVLYHLCVVNWKLPQIPTFITIFTISLIIRLLVIKYKINLPNMESKRKV</sequence>
<comment type="similarity">
    <text evidence="2">Belongs to the UPF0126 family.</text>
</comment>
<feature type="transmembrane region" description="Helical" evidence="7">
    <location>
        <begin position="93"/>
        <end position="110"/>
    </location>
</feature>
<dbReference type="Pfam" id="PF03458">
    <property type="entry name" value="Gly_transporter"/>
    <property type="match status" value="2"/>
</dbReference>
<dbReference type="PATRIC" id="fig|423211.3.peg.1632"/>
<protein>
    <recommendedName>
        <fullName evidence="8">Glycine transporter domain-containing protein</fullName>
    </recommendedName>
</protein>
<organism evidence="9 10">
    <name type="scientific">Streptococcus suis (strain GZ1)</name>
    <dbReference type="NCBI Taxonomy" id="423211"/>
    <lineage>
        <taxon>Bacteria</taxon>
        <taxon>Bacillati</taxon>
        <taxon>Bacillota</taxon>
        <taxon>Bacilli</taxon>
        <taxon>Lactobacillales</taxon>
        <taxon>Streptococcaceae</taxon>
        <taxon>Streptococcus</taxon>
    </lineage>
</organism>
<feature type="domain" description="Glycine transporter" evidence="8">
    <location>
        <begin position="132"/>
        <end position="204"/>
    </location>
</feature>
<proteinExistence type="inferred from homology"/>
<feature type="transmembrane region" description="Helical" evidence="7">
    <location>
        <begin position="131"/>
        <end position="150"/>
    </location>
</feature>
<dbReference type="AlphaFoldDB" id="D5AJV0"/>
<evidence type="ECO:0000256" key="4">
    <source>
        <dbReference type="ARBA" id="ARBA00022692"/>
    </source>
</evidence>
<keyword evidence="5 7" id="KW-1133">Transmembrane helix</keyword>
<dbReference type="HOGENOM" id="CLU_064906_2_1_9"/>
<dbReference type="PANTHER" id="PTHR30506">
    <property type="entry name" value="INNER MEMBRANE PROTEIN"/>
    <property type="match status" value="1"/>
</dbReference>
<dbReference type="KEGG" id="ssw:SSGZ1_1659"/>
<comment type="subcellular location">
    <subcellularLocation>
        <location evidence="1">Cell membrane</location>
        <topology evidence="1">Multi-pass membrane protein</topology>
    </subcellularLocation>
</comment>
<evidence type="ECO:0000313" key="9">
    <source>
        <dbReference type="EMBL" id="ADE32115.1"/>
    </source>
</evidence>
<feature type="transmembrane region" description="Helical" evidence="7">
    <location>
        <begin position="32"/>
        <end position="51"/>
    </location>
</feature>
<reference evidence="9 10" key="1">
    <citation type="journal article" date="2009" name="J. Infect. Dis.">
        <title>Clinical, experimental, and genomic differences between intermediately pathogenic, highly pathogenic, and epidemic Streptococcus suis.</title>
        <authorList>
            <person name="Ye C."/>
            <person name="Zheng H."/>
            <person name="Zhang J."/>
            <person name="Jing H."/>
            <person name="Wang L."/>
            <person name="Xiong Y."/>
            <person name="Wang W."/>
            <person name="Zhou Z."/>
            <person name="Sun Q."/>
            <person name="Luo X."/>
            <person name="Du H."/>
            <person name="Gottschalk M."/>
            <person name="Xu J."/>
        </authorList>
    </citation>
    <scope>NUCLEOTIDE SEQUENCE [LARGE SCALE GENOMIC DNA]</scope>
    <source>
        <strain evidence="9 10">GZ1</strain>
    </source>
</reference>
<evidence type="ECO:0000256" key="3">
    <source>
        <dbReference type="ARBA" id="ARBA00022475"/>
    </source>
</evidence>
<feature type="domain" description="Glycine transporter" evidence="8">
    <location>
        <begin position="36"/>
        <end position="107"/>
    </location>
</feature>
<dbReference type="EMBL" id="CP000837">
    <property type="protein sequence ID" value="ADE32115.1"/>
    <property type="molecule type" value="Genomic_DNA"/>
</dbReference>
<gene>
    <name evidence="9" type="ordered locus">SSGZ1_1659</name>
</gene>
<dbReference type="InterPro" id="IPR005115">
    <property type="entry name" value="Gly_transporter"/>
</dbReference>
<dbReference type="Proteomes" id="UP000002359">
    <property type="component" value="Chromosome"/>
</dbReference>
<name>D5AJV0_STRGZ</name>
<evidence type="ECO:0000256" key="1">
    <source>
        <dbReference type="ARBA" id="ARBA00004651"/>
    </source>
</evidence>
<evidence type="ECO:0000256" key="6">
    <source>
        <dbReference type="ARBA" id="ARBA00023136"/>
    </source>
</evidence>
<feature type="transmembrane region" description="Helical" evidence="7">
    <location>
        <begin position="216"/>
        <end position="235"/>
    </location>
</feature>
<evidence type="ECO:0000256" key="7">
    <source>
        <dbReference type="SAM" id="Phobius"/>
    </source>
</evidence>
<keyword evidence="4 7" id="KW-0812">Transmembrane</keyword>
<feature type="transmembrane region" description="Helical" evidence="7">
    <location>
        <begin position="58"/>
        <end position="77"/>
    </location>
</feature>
<feature type="transmembrane region" description="Helical" evidence="7">
    <location>
        <begin position="189"/>
        <end position="210"/>
    </location>
</feature>